<feature type="domain" description="F-box" evidence="1">
    <location>
        <begin position="36"/>
        <end position="87"/>
    </location>
</feature>
<dbReference type="EMBL" id="SDEE01000385">
    <property type="protein sequence ID" value="RXW16947.1"/>
    <property type="molecule type" value="Genomic_DNA"/>
</dbReference>
<gene>
    <name evidence="2" type="ORF">EST38_g8905</name>
</gene>
<dbReference type="PROSITE" id="PS50181">
    <property type="entry name" value="FBOX"/>
    <property type="match status" value="1"/>
</dbReference>
<dbReference type="OrthoDB" id="2955691at2759"/>
<dbReference type="STRING" id="2316362.A0A4Q2DBB0"/>
<evidence type="ECO:0000313" key="3">
    <source>
        <dbReference type="Proteomes" id="UP000290288"/>
    </source>
</evidence>
<dbReference type="Proteomes" id="UP000290288">
    <property type="component" value="Unassembled WGS sequence"/>
</dbReference>
<dbReference type="SUPFAM" id="SSF81383">
    <property type="entry name" value="F-box domain"/>
    <property type="match status" value="1"/>
</dbReference>
<sequence length="574" mass="67107">MLRNTTTKGEPSRWSRRQAGLCPGVAIDVGVHLGANDRLSRLPLEILTMILTNLHPLGVMRVSRTCKAFRKFLYNPEASRLTIWKSVLESVEGLPPCPPDLTEPVYAAWLYNRVDCQKCGTNSWTNMTKINSCFELRVSLCDSCKYKQFKSMDDLLAMGYDEKAITPLPKYCVQGEYSYHLDTVATLANEYKKLRGEKAKQVWWEEQERFWNDRMEHGLACRSARKLEYEKYEARRHELLERIRKERIKRMNDKLTELGWEKEAERFLKKEPYKYVYKEKPLTDDEWAVIMPELTAQMEIEREELRKEEIGEHIKGRIDKWLKPPFTAFILSRPPNEFNPNILDVALTDEWRTVLCTEPFNEDLTESSVQSARSQIPEFAKSWRNDRIEQLLEIVRKSKTYSGQEVTEDVLHLASTMFRCTDCGCGGPREVNTYAHTLAHSCNFMWAYSPIIQVAPRDAEHLPPPESPDDEYSARKRSRIRLYREEERHILTALEYVGIWLGLNSHIVFDDVAHEHMLSLLDALGWSRGTTAAEMEERQPYVECFCECYHDPTKPPSRKIFRWKKAVSIIILIY</sequence>
<dbReference type="Pfam" id="PF12937">
    <property type="entry name" value="F-box-like"/>
    <property type="match status" value="1"/>
</dbReference>
<dbReference type="InterPro" id="IPR036047">
    <property type="entry name" value="F-box-like_dom_sf"/>
</dbReference>
<evidence type="ECO:0000313" key="2">
    <source>
        <dbReference type="EMBL" id="RXW16947.1"/>
    </source>
</evidence>
<name>A0A4Q2DBB0_9AGAR</name>
<dbReference type="Gene3D" id="1.20.1280.50">
    <property type="match status" value="1"/>
</dbReference>
<reference evidence="2 3" key="1">
    <citation type="submission" date="2019-01" db="EMBL/GenBank/DDBJ databases">
        <title>Draft genome sequence of Psathyrella aberdarensis IHI B618.</title>
        <authorList>
            <person name="Buettner E."/>
            <person name="Kellner H."/>
        </authorList>
    </citation>
    <scope>NUCLEOTIDE SEQUENCE [LARGE SCALE GENOMIC DNA]</scope>
    <source>
        <strain evidence="2 3">IHI B618</strain>
    </source>
</reference>
<dbReference type="AlphaFoldDB" id="A0A4Q2DBB0"/>
<protein>
    <recommendedName>
        <fullName evidence="1">F-box domain-containing protein</fullName>
    </recommendedName>
</protein>
<organism evidence="2 3">
    <name type="scientific">Candolleomyces aberdarensis</name>
    <dbReference type="NCBI Taxonomy" id="2316362"/>
    <lineage>
        <taxon>Eukaryota</taxon>
        <taxon>Fungi</taxon>
        <taxon>Dikarya</taxon>
        <taxon>Basidiomycota</taxon>
        <taxon>Agaricomycotina</taxon>
        <taxon>Agaricomycetes</taxon>
        <taxon>Agaricomycetidae</taxon>
        <taxon>Agaricales</taxon>
        <taxon>Agaricineae</taxon>
        <taxon>Psathyrellaceae</taxon>
        <taxon>Candolleomyces</taxon>
    </lineage>
</organism>
<keyword evidence="3" id="KW-1185">Reference proteome</keyword>
<comment type="caution">
    <text evidence="2">The sequence shown here is derived from an EMBL/GenBank/DDBJ whole genome shotgun (WGS) entry which is preliminary data.</text>
</comment>
<evidence type="ECO:0000259" key="1">
    <source>
        <dbReference type="PROSITE" id="PS50181"/>
    </source>
</evidence>
<dbReference type="CDD" id="cd09917">
    <property type="entry name" value="F-box_SF"/>
    <property type="match status" value="1"/>
</dbReference>
<proteinExistence type="predicted"/>
<accession>A0A4Q2DBB0</accession>
<dbReference type="InterPro" id="IPR001810">
    <property type="entry name" value="F-box_dom"/>
</dbReference>